<dbReference type="PIRSF" id="PIRSF006060">
    <property type="entry name" value="AA_transporter"/>
    <property type="match status" value="1"/>
</dbReference>
<protein>
    <submittedName>
        <fullName evidence="6">Amino acid permease</fullName>
    </submittedName>
</protein>
<dbReference type="InterPro" id="IPR050598">
    <property type="entry name" value="AminoAcid_Transporter"/>
</dbReference>
<keyword evidence="4 5" id="KW-0472">Membrane</keyword>
<evidence type="ECO:0000256" key="5">
    <source>
        <dbReference type="SAM" id="Phobius"/>
    </source>
</evidence>
<feature type="transmembrane region" description="Helical" evidence="5">
    <location>
        <begin position="411"/>
        <end position="433"/>
    </location>
</feature>
<evidence type="ECO:0000313" key="7">
    <source>
        <dbReference type="Proteomes" id="UP000593892"/>
    </source>
</evidence>
<dbReference type="EMBL" id="CP063849">
    <property type="protein sequence ID" value="QOY89342.1"/>
    <property type="molecule type" value="Genomic_DNA"/>
</dbReference>
<dbReference type="AlphaFoldDB" id="A0A7S7NT42"/>
<organism evidence="6 7">
    <name type="scientific">Paludibaculum fermentans</name>
    <dbReference type="NCBI Taxonomy" id="1473598"/>
    <lineage>
        <taxon>Bacteria</taxon>
        <taxon>Pseudomonadati</taxon>
        <taxon>Acidobacteriota</taxon>
        <taxon>Terriglobia</taxon>
        <taxon>Bryobacterales</taxon>
        <taxon>Bryobacteraceae</taxon>
        <taxon>Paludibaculum</taxon>
    </lineage>
</organism>
<evidence type="ECO:0000256" key="3">
    <source>
        <dbReference type="ARBA" id="ARBA00022989"/>
    </source>
</evidence>
<dbReference type="Pfam" id="PF13520">
    <property type="entry name" value="AA_permease_2"/>
    <property type="match status" value="1"/>
</dbReference>
<evidence type="ECO:0000256" key="4">
    <source>
        <dbReference type="ARBA" id="ARBA00023136"/>
    </source>
</evidence>
<accession>A0A7S7NT42</accession>
<feature type="transmembrane region" description="Helical" evidence="5">
    <location>
        <begin position="439"/>
        <end position="457"/>
    </location>
</feature>
<comment type="subcellular location">
    <subcellularLocation>
        <location evidence="1">Membrane</location>
        <topology evidence="1">Multi-pass membrane protein</topology>
    </subcellularLocation>
</comment>
<dbReference type="RefSeq" id="WP_194451004.1">
    <property type="nucleotide sequence ID" value="NZ_CP063849.1"/>
</dbReference>
<feature type="transmembrane region" description="Helical" evidence="5">
    <location>
        <begin position="141"/>
        <end position="161"/>
    </location>
</feature>
<dbReference type="Gene3D" id="1.20.1740.10">
    <property type="entry name" value="Amino acid/polyamine transporter I"/>
    <property type="match status" value="1"/>
</dbReference>
<evidence type="ECO:0000256" key="2">
    <source>
        <dbReference type="ARBA" id="ARBA00022692"/>
    </source>
</evidence>
<dbReference type="PANTHER" id="PTHR11785">
    <property type="entry name" value="AMINO ACID TRANSPORTER"/>
    <property type="match status" value="1"/>
</dbReference>
<feature type="transmembrane region" description="Helical" evidence="5">
    <location>
        <begin position="173"/>
        <end position="192"/>
    </location>
</feature>
<feature type="transmembrane region" description="Helical" evidence="5">
    <location>
        <begin position="352"/>
        <end position="373"/>
    </location>
</feature>
<feature type="transmembrane region" description="Helical" evidence="5">
    <location>
        <begin position="112"/>
        <end position="135"/>
    </location>
</feature>
<keyword evidence="2 5" id="KW-0812">Transmembrane</keyword>
<feature type="transmembrane region" description="Helical" evidence="5">
    <location>
        <begin position="49"/>
        <end position="68"/>
    </location>
</feature>
<evidence type="ECO:0000256" key="1">
    <source>
        <dbReference type="ARBA" id="ARBA00004141"/>
    </source>
</evidence>
<reference evidence="6 7" key="1">
    <citation type="submission" date="2020-10" db="EMBL/GenBank/DDBJ databases">
        <title>Complete genome sequence of Paludibaculum fermentans P105T, a facultatively anaerobic acidobacterium capable of dissimilatory Fe(III) reduction.</title>
        <authorList>
            <person name="Dedysh S.N."/>
            <person name="Beletsky A.V."/>
            <person name="Kulichevskaya I.S."/>
            <person name="Mardanov A.V."/>
            <person name="Ravin N.V."/>
        </authorList>
    </citation>
    <scope>NUCLEOTIDE SEQUENCE [LARGE SCALE GENOMIC DNA]</scope>
    <source>
        <strain evidence="6 7">P105</strain>
    </source>
</reference>
<name>A0A7S7NT42_PALFE</name>
<feature type="transmembrane region" description="Helical" evidence="5">
    <location>
        <begin position="379"/>
        <end position="399"/>
    </location>
</feature>
<feature type="transmembrane region" description="Helical" evidence="5">
    <location>
        <begin position="306"/>
        <end position="331"/>
    </location>
</feature>
<dbReference type="KEGG" id="pfer:IRI77_05130"/>
<feature type="transmembrane region" description="Helical" evidence="5">
    <location>
        <begin position="251"/>
        <end position="276"/>
    </location>
</feature>
<feature type="transmembrane region" description="Helical" evidence="5">
    <location>
        <begin position="20"/>
        <end position="37"/>
    </location>
</feature>
<sequence length="464" mass="50123">MAQTEVKAPALVKGLGLLDATTLVMGSMIGSGVFIVAADISRQVQSPGLMMLTWVITAVLTIIAALSYGELSAAMPQAGGQYIYLREAFGPLYGFLYGWTFFTVIQTGTIAAVAVAFAKFLGVFVPAVSTTNWLFKIGPVGLNTQMIVAISIIVFLTWVNTKGLRAGAILQNVFTIAKVGALLGLIALGVTVGRRPEAITANFTDFWRSSGSPWDIIRILGVAMVGALFSSDSWHSVTLAAGEIRNPKRDLPLSLALGVGVVSILYMGCNLVYLMALPLNAIMNAPEDRVATAVISQILGPAATQVMAVAVMVSTFGCINGLVLCGARVYYAMAEDGLFFKAVKRVDPVHHTPYVSLWVQCFWACLLTLTGRYNDLLDYVIFAVLLFYVLTIVGLFVLRRTRPTMDRPYRAIGYPLLPAIYIVAGSVIEGLLLIYKPNYTWPGLILVLLGIPVYFLWKRQSVAG</sequence>
<gene>
    <name evidence="6" type="ORF">IRI77_05130</name>
</gene>
<proteinExistence type="predicted"/>
<keyword evidence="3 5" id="KW-1133">Transmembrane helix</keyword>
<dbReference type="Proteomes" id="UP000593892">
    <property type="component" value="Chromosome"/>
</dbReference>
<dbReference type="InterPro" id="IPR002293">
    <property type="entry name" value="AA/rel_permease1"/>
</dbReference>
<dbReference type="GO" id="GO:0015179">
    <property type="term" value="F:L-amino acid transmembrane transporter activity"/>
    <property type="evidence" value="ECO:0007669"/>
    <property type="project" value="TreeGrafter"/>
</dbReference>
<dbReference type="PANTHER" id="PTHR11785:SF512">
    <property type="entry name" value="SOBREMESA, ISOFORM B"/>
    <property type="match status" value="1"/>
</dbReference>
<dbReference type="GO" id="GO:0016020">
    <property type="term" value="C:membrane"/>
    <property type="evidence" value="ECO:0007669"/>
    <property type="project" value="UniProtKB-SubCell"/>
</dbReference>
<evidence type="ECO:0000313" key="6">
    <source>
        <dbReference type="EMBL" id="QOY89342.1"/>
    </source>
</evidence>
<keyword evidence="7" id="KW-1185">Reference proteome</keyword>